<keyword evidence="3" id="KW-0732">Signal</keyword>
<comment type="subcellular location">
    <subcellularLocation>
        <location evidence="1">Cell outer membrane</location>
    </subcellularLocation>
</comment>
<evidence type="ECO:0000313" key="8">
    <source>
        <dbReference type="EMBL" id="MDR6943841.1"/>
    </source>
</evidence>
<evidence type="ECO:0000256" key="4">
    <source>
        <dbReference type="ARBA" id="ARBA00023136"/>
    </source>
</evidence>
<keyword evidence="5" id="KW-0998">Cell outer membrane</keyword>
<comment type="caution">
    <text evidence="8">The sequence shown here is derived from an EMBL/GenBank/DDBJ whole genome shotgun (WGS) entry which is preliminary data.</text>
</comment>
<feature type="domain" description="RagB/SusD" evidence="6">
    <location>
        <begin position="350"/>
        <end position="523"/>
    </location>
</feature>
<evidence type="ECO:0000256" key="5">
    <source>
        <dbReference type="ARBA" id="ARBA00023237"/>
    </source>
</evidence>
<evidence type="ECO:0000313" key="9">
    <source>
        <dbReference type="Proteomes" id="UP001247620"/>
    </source>
</evidence>
<dbReference type="InterPro" id="IPR011990">
    <property type="entry name" value="TPR-like_helical_dom_sf"/>
</dbReference>
<evidence type="ECO:0000259" key="7">
    <source>
        <dbReference type="Pfam" id="PF14322"/>
    </source>
</evidence>
<name>A0ABU1TF22_9SPHI</name>
<dbReference type="RefSeq" id="WP_310098776.1">
    <property type="nucleotide sequence ID" value="NZ_JAVDUU010000003.1"/>
</dbReference>
<sequence>MKSINKIIFILLFAAAIAGCKKAFLDRPSTSQISSNNFYKTTSDLRLATASLYGGTAWSQWHNGALLQLGDILSGTANRQWIGDWSQLYTRAITANNGVVSSGWTGLYNVIGQCNGVINAIQQQASASISAADKNAAIAEAKFIRAVAYYHLAIYWGAVPIIEDNSKLIKEPLLPRNIVSDVYKFVAKDLTYAVQNLPIKGETGRVTTWSAQGMLAKVYLTMAGLGKSGTRDQALLDSAKKYAGNVCKSALTLLGQDDSQHLGYYNLFRSQYNDNPESLFALQWAPGVTWGNGNRNLNYSPSNDINPQKSGAYAALYPSYDLYKMYTTQDSVRRKATIMLTGDTYPELNAAGGGYKADQVCMKKHIIGNEKDNNAPTMDPTSSPEHNAILRLADVYLVYAEAILGNNGTTSDGDALTYFNKVRSRAGVAPVLFLDAATILKERRIEFAFEGQYWMDLVRWSYYQPQQAVDWINKQDRAAFSYDATTHIAKRDTTAPAPTLPATISSFTIQIPGSELTMNPKLAAPPVPYY</sequence>
<evidence type="ECO:0000256" key="1">
    <source>
        <dbReference type="ARBA" id="ARBA00004442"/>
    </source>
</evidence>
<gene>
    <name evidence="8" type="ORF">J2W55_003694</name>
</gene>
<dbReference type="PROSITE" id="PS51257">
    <property type="entry name" value="PROKAR_LIPOPROTEIN"/>
    <property type="match status" value="1"/>
</dbReference>
<evidence type="ECO:0008006" key="10">
    <source>
        <dbReference type="Google" id="ProtNLM"/>
    </source>
</evidence>
<dbReference type="InterPro" id="IPR033985">
    <property type="entry name" value="SusD-like_N"/>
</dbReference>
<dbReference type="InterPro" id="IPR012944">
    <property type="entry name" value="SusD_RagB_dom"/>
</dbReference>
<organism evidence="8 9">
    <name type="scientific">Mucilaginibacter pocheonensis</name>
    <dbReference type="NCBI Taxonomy" id="398050"/>
    <lineage>
        <taxon>Bacteria</taxon>
        <taxon>Pseudomonadati</taxon>
        <taxon>Bacteroidota</taxon>
        <taxon>Sphingobacteriia</taxon>
        <taxon>Sphingobacteriales</taxon>
        <taxon>Sphingobacteriaceae</taxon>
        <taxon>Mucilaginibacter</taxon>
    </lineage>
</organism>
<proteinExistence type="inferred from homology"/>
<dbReference type="Pfam" id="PF14322">
    <property type="entry name" value="SusD-like_3"/>
    <property type="match status" value="1"/>
</dbReference>
<protein>
    <recommendedName>
        <fullName evidence="10">Starch-binding associating with outer membrane</fullName>
    </recommendedName>
</protein>
<evidence type="ECO:0000256" key="3">
    <source>
        <dbReference type="ARBA" id="ARBA00022729"/>
    </source>
</evidence>
<dbReference type="Pfam" id="PF07980">
    <property type="entry name" value="SusD_RagB"/>
    <property type="match status" value="1"/>
</dbReference>
<dbReference type="Proteomes" id="UP001247620">
    <property type="component" value="Unassembled WGS sequence"/>
</dbReference>
<dbReference type="SUPFAM" id="SSF48452">
    <property type="entry name" value="TPR-like"/>
    <property type="match status" value="1"/>
</dbReference>
<accession>A0ABU1TF22</accession>
<comment type="similarity">
    <text evidence="2">Belongs to the SusD family.</text>
</comment>
<evidence type="ECO:0000259" key="6">
    <source>
        <dbReference type="Pfam" id="PF07980"/>
    </source>
</evidence>
<keyword evidence="4" id="KW-0472">Membrane</keyword>
<reference evidence="8 9" key="1">
    <citation type="submission" date="2023-07" db="EMBL/GenBank/DDBJ databases">
        <title>Sorghum-associated microbial communities from plants grown in Nebraska, USA.</title>
        <authorList>
            <person name="Schachtman D."/>
        </authorList>
    </citation>
    <scope>NUCLEOTIDE SEQUENCE [LARGE SCALE GENOMIC DNA]</scope>
    <source>
        <strain evidence="8 9">3262</strain>
    </source>
</reference>
<keyword evidence="9" id="KW-1185">Reference proteome</keyword>
<evidence type="ECO:0000256" key="2">
    <source>
        <dbReference type="ARBA" id="ARBA00006275"/>
    </source>
</evidence>
<dbReference type="Gene3D" id="1.25.40.390">
    <property type="match status" value="1"/>
</dbReference>
<feature type="domain" description="SusD-like N-terminal" evidence="7">
    <location>
        <begin position="82"/>
        <end position="220"/>
    </location>
</feature>
<dbReference type="EMBL" id="JAVDUU010000003">
    <property type="protein sequence ID" value="MDR6943841.1"/>
    <property type="molecule type" value="Genomic_DNA"/>
</dbReference>
<dbReference type="CDD" id="cd08977">
    <property type="entry name" value="SusD"/>
    <property type="match status" value="1"/>
</dbReference>